<dbReference type="PROSITE" id="PS50076">
    <property type="entry name" value="DNAJ_2"/>
    <property type="match status" value="1"/>
</dbReference>
<sequence length="420" mass="47610">MASGLRSRNPNMAIVAPTNSRSPSYAVRKTTTTAQSITGGEDRFVKTRKLTPTTLRSRRRDVVTTAPVTENRIDETVTAGENLISSTTPAARTMRVPVSPARKRLSEQNVDTYNKQPKMNNLYRLDLQRSSFYTIFGLNYDFDEDNFKRLLDRAYSIIVKTYTHNENTDDNDAEFDEYSNDYKTILETAELGYAILKNETARSVYDRYFYAKNSSDYSLLRDRLRDFDVTLNSLIARKNALDLDVTRITENGGETIVELLRREFDKKVNSAPQLRSASLNRILITWTVHPDNVTNENIDEGIIRKRFSRYGHINGLMLCTNQKGCALLEFSTSAAVANALQNEQIFNVKELNRWAINAETRSALISINDKALNIEKQIKELVSNEGEIVTDDAALDFRVAAGADSSNYNNETDTLIMDII</sequence>
<proteinExistence type="predicted"/>
<dbReference type="Proteomes" id="UP000203768">
    <property type="component" value="Segment"/>
</dbReference>
<dbReference type="OrthoDB" id="20034at10239"/>
<dbReference type="Pfam" id="PF00076">
    <property type="entry name" value="RRM_1"/>
    <property type="match status" value="1"/>
</dbReference>
<evidence type="ECO:0000259" key="3">
    <source>
        <dbReference type="PROSITE" id="PS50102"/>
    </source>
</evidence>
<organism evidence="4 5">
    <name type="scientific">Hemileuca sp. nucleopolyhedrovirus</name>
    <dbReference type="NCBI Taxonomy" id="1367203"/>
    <lineage>
        <taxon>Viruses</taxon>
        <taxon>Viruses incertae sedis</taxon>
        <taxon>Naldaviricetes</taxon>
        <taxon>Lefavirales</taxon>
        <taxon>Baculoviridae</taxon>
        <taxon>Alphabaculovirus</taxon>
        <taxon>Alphabaculovirus heleucae</taxon>
        <taxon>Hemileuca species nucleopolyhedrovirus</taxon>
    </lineage>
</organism>
<gene>
    <name evidence="4" type="ORF">Hesp038</name>
</gene>
<keyword evidence="5" id="KW-1185">Reference proteome</keyword>
<dbReference type="GO" id="GO:0003723">
    <property type="term" value="F:RNA binding"/>
    <property type="evidence" value="ECO:0007669"/>
    <property type="project" value="InterPro"/>
</dbReference>
<feature type="domain" description="J" evidence="2">
    <location>
        <begin position="131"/>
        <end position="209"/>
    </location>
</feature>
<dbReference type="InterPro" id="IPR035979">
    <property type="entry name" value="RBD_domain_sf"/>
</dbReference>
<evidence type="ECO:0000313" key="4">
    <source>
        <dbReference type="EMBL" id="AGR56790.1"/>
    </source>
</evidence>
<feature type="compositionally biased region" description="Polar residues" evidence="1">
    <location>
        <begin position="1"/>
        <end position="10"/>
    </location>
</feature>
<dbReference type="RefSeq" id="YP_008378254.1">
    <property type="nucleotide sequence ID" value="NC_021923.1"/>
</dbReference>
<dbReference type="GeneID" id="16489440"/>
<feature type="domain" description="RRM" evidence="3">
    <location>
        <begin position="286"/>
        <end position="370"/>
    </location>
</feature>
<accession>S5N361</accession>
<dbReference type="EMBL" id="KF158713">
    <property type="protein sequence ID" value="AGR56790.1"/>
    <property type="molecule type" value="Genomic_DNA"/>
</dbReference>
<feature type="region of interest" description="Disordered" evidence="1">
    <location>
        <begin position="1"/>
        <end position="21"/>
    </location>
</feature>
<dbReference type="InterPro" id="IPR000504">
    <property type="entry name" value="RRM_dom"/>
</dbReference>
<dbReference type="KEGG" id="vg:16489440"/>
<evidence type="ECO:0000256" key="1">
    <source>
        <dbReference type="SAM" id="MobiDB-lite"/>
    </source>
</evidence>
<name>S5N361_9ABAC</name>
<dbReference type="PROSITE" id="PS50102">
    <property type="entry name" value="RRM"/>
    <property type="match status" value="1"/>
</dbReference>
<dbReference type="SUPFAM" id="SSF54928">
    <property type="entry name" value="RNA-binding domain, RBD"/>
    <property type="match status" value="1"/>
</dbReference>
<dbReference type="InterPro" id="IPR001623">
    <property type="entry name" value="DnaJ_domain"/>
</dbReference>
<dbReference type="InterPro" id="IPR012677">
    <property type="entry name" value="Nucleotide-bd_a/b_plait_sf"/>
</dbReference>
<dbReference type="Gene3D" id="3.30.70.330">
    <property type="match status" value="1"/>
</dbReference>
<evidence type="ECO:0000313" key="5">
    <source>
        <dbReference type="Proteomes" id="UP000203768"/>
    </source>
</evidence>
<evidence type="ECO:0000259" key="2">
    <source>
        <dbReference type="PROSITE" id="PS50076"/>
    </source>
</evidence>
<protein>
    <submittedName>
        <fullName evidence="4">J-domain protein</fullName>
    </submittedName>
</protein>
<reference evidence="4 5" key="1">
    <citation type="journal article" date="2013" name="Virus Genes">
        <title>The genome of a baculovirus isolated from Hemileuca sp. encodes a serpin ortholog.</title>
        <authorList>
            <person name="Rohrmann G.F."/>
            <person name="Erlandson M.A."/>
            <person name="Theilmann D.A."/>
        </authorList>
    </citation>
    <scope>NUCLEOTIDE SEQUENCE [LARGE SCALE GENOMIC DNA]</scope>
</reference>